<dbReference type="Proteomes" id="UP001500390">
    <property type="component" value="Unassembled WGS sequence"/>
</dbReference>
<accession>A0ABP8JYV9</accession>
<gene>
    <name evidence="1" type="ORF">GCM10023153_22710</name>
</gene>
<keyword evidence="2" id="KW-1185">Reference proteome</keyword>
<evidence type="ECO:0000313" key="1">
    <source>
        <dbReference type="EMBL" id="GAA4398129.1"/>
    </source>
</evidence>
<protein>
    <submittedName>
        <fullName evidence="1">Uncharacterized protein</fullName>
    </submittedName>
</protein>
<proteinExistence type="predicted"/>
<evidence type="ECO:0000313" key="2">
    <source>
        <dbReference type="Proteomes" id="UP001500390"/>
    </source>
</evidence>
<sequence>MIEVSDMEFSIPVELPLDADGFIRRECPHCEQKFKWHSGPANAEAEQQPAPETYYCPLCGQPAGLDSWWTREQLEYAEEAATPTIMEAMDAEVDKMFKGVKSTNIKVTRTGRLHTPEPPMPITEPNDMVIVTSPCHAWEPIKVPEERTGRLHCLLCGAAFAV</sequence>
<reference evidence="2" key="1">
    <citation type="journal article" date="2019" name="Int. J. Syst. Evol. Microbiol.">
        <title>The Global Catalogue of Microorganisms (GCM) 10K type strain sequencing project: providing services to taxonomists for standard genome sequencing and annotation.</title>
        <authorList>
            <consortium name="The Broad Institute Genomics Platform"/>
            <consortium name="The Broad Institute Genome Sequencing Center for Infectious Disease"/>
            <person name="Wu L."/>
            <person name="Ma J."/>
        </authorList>
    </citation>
    <scope>NUCLEOTIDE SEQUENCE [LARGE SCALE GENOMIC DNA]</scope>
    <source>
        <strain evidence="2">JCM 17738</strain>
    </source>
</reference>
<name>A0ABP8JYV9_9MICO</name>
<organism evidence="1 2">
    <name type="scientific">Ornithinibacter aureus</name>
    <dbReference type="NCBI Taxonomy" id="622664"/>
    <lineage>
        <taxon>Bacteria</taxon>
        <taxon>Bacillati</taxon>
        <taxon>Actinomycetota</taxon>
        <taxon>Actinomycetes</taxon>
        <taxon>Micrococcales</taxon>
        <taxon>Intrasporangiaceae</taxon>
        <taxon>Ornithinibacter</taxon>
    </lineage>
</organism>
<dbReference type="EMBL" id="BAABFX010000030">
    <property type="protein sequence ID" value="GAA4398129.1"/>
    <property type="molecule type" value="Genomic_DNA"/>
</dbReference>
<comment type="caution">
    <text evidence="1">The sequence shown here is derived from an EMBL/GenBank/DDBJ whole genome shotgun (WGS) entry which is preliminary data.</text>
</comment>